<organism evidence="2 3">
    <name type="scientific">Mycena albidolilacea</name>
    <dbReference type="NCBI Taxonomy" id="1033008"/>
    <lineage>
        <taxon>Eukaryota</taxon>
        <taxon>Fungi</taxon>
        <taxon>Dikarya</taxon>
        <taxon>Basidiomycota</taxon>
        <taxon>Agaricomycotina</taxon>
        <taxon>Agaricomycetes</taxon>
        <taxon>Agaricomycetidae</taxon>
        <taxon>Agaricales</taxon>
        <taxon>Marasmiineae</taxon>
        <taxon>Mycenaceae</taxon>
        <taxon>Mycena</taxon>
    </lineage>
</organism>
<reference evidence="2" key="1">
    <citation type="submission" date="2023-03" db="EMBL/GenBank/DDBJ databases">
        <title>Massive genome expansion in bonnet fungi (Mycena s.s.) driven by repeated elements and novel gene families across ecological guilds.</title>
        <authorList>
            <consortium name="Lawrence Berkeley National Laboratory"/>
            <person name="Harder C.B."/>
            <person name="Miyauchi S."/>
            <person name="Viragh M."/>
            <person name="Kuo A."/>
            <person name="Thoen E."/>
            <person name="Andreopoulos B."/>
            <person name="Lu D."/>
            <person name="Skrede I."/>
            <person name="Drula E."/>
            <person name="Henrissat B."/>
            <person name="Morin E."/>
            <person name="Kohler A."/>
            <person name="Barry K."/>
            <person name="LaButti K."/>
            <person name="Morin E."/>
            <person name="Salamov A."/>
            <person name="Lipzen A."/>
            <person name="Mereny Z."/>
            <person name="Hegedus B."/>
            <person name="Baldrian P."/>
            <person name="Stursova M."/>
            <person name="Weitz H."/>
            <person name="Taylor A."/>
            <person name="Grigoriev I.V."/>
            <person name="Nagy L.G."/>
            <person name="Martin F."/>
            <person name="Kauserud H."/>
        </authorList>
    </citation>
    <scope>NUCLEOTIDE SEQUENCE</scope>
    <source>
        <strain evidence="2">CBHHK002</strain>
    </source>
</reference>
<dbReference type="AlphaFoldDB" id="A0AAD6Z1C3"/>
<evidence type="ECO:0000313" key="3">
    <source>
        <dbReference type="Proteomes" id="UP001218218"/>
    </source>
</evidence>
<dbReference type="EMBL" id="JARIHO010000106">
    <property type="protein sequence ID" value="KAJ7303442.1"/>
    <property type="molecule type" value="Genomic_DNA"/>
</dbReference>
<gene>
    <name evidence="2" type="ORF">DFH08DRAFT_977125</name>
</gene>
<name>A0AAD6Z1C3_9AGAR</name>
<dbReference type="Proteomes" id="UP001218218">
    <property type="component" value="Unassembled WGS sequence"/>
</dbReference>
<protein>
    <submittedName>
        <fullName evidence="2">Uncharacterized protein</fullName>
    </submittedName>
</protein>
<proteinExistence type="predicted"/>
<sequence>MHIAVARGCIGCVCIQTLTACNGHRKQRSAFTVSTLSSSTFFRLAAILLFMAVASLVPTANLVADWMHPVPEPDNLFHADVMALDDIHVMTKPAADFNPQ</sequence>
<keyword evidence="3" id="KW-1185">Reference proteome</keyword>
<evidence type="ECO:0000313" key="2">
    <source>
        <dbReference type="EMBL" id="KAJ7303442.1"/>
    </source>
</evidence>
<keyword evidence="1" id="KW-0472">Membrane</keyword>
<evidence type="ECO:0000256" key="1">
    <source>
        <dbReference type="SAM" id="Phobius"/>
    </source>
</evidence>
<keyword evidence="1" id="KW-1133">Transmembrane helix</keyword>
<accession>A0AAD6Z1C3</accession>
<feature type="transmembrane region" description="Helical" evidence="1">
    <location>
        <begin position="41"/>
        <end position="64"/>
    </location>
</feature>
<keyword evidence="1" id="KW-0812">Transmembrane</keyword>
<comment type="caution">
    <text evidence="2">The sequence shown here is derived from an EMBL/GenBank/DDBJ whole genome shotgun (WGS) entry which is preliminary data.</text>
</comment>
<dbReference type="PROSITE" id="PS51257">
    <property type="entry name" value="PROKAR_LIPOPROTEIN"/>
    <property type="match status" value="1"/>
</dbReference>